<comment type="caution">
    <text evidence="8">The sequence shown here is derived from an EMBL/GenBank/DDBJ whole genome shotgun (WGS) entry which is preliminary data.</text>
</comment>
<feature type="transmembrane region" description="Helical" evidence="6">
    <location>
        <begin position="7"/>
        <end position="26"/>
    </location>
</feature>
<dbReference type="EMBL" id="NRHC01000048">
    <property type="protein sequence ID" value="RIY32687.1"/>
    <property type="molecule type" value="Genomic_DNA"/>
</dbReference>
<reference evidence="8 9" key="1">
    <citation type="submission" date="2017-08" db="EMBL/GenBank/DDBJ databases">
        <title>Reclassification of Bisgaard taxon 37 and 44.</title>
        <authorList>
            <person name="Christensen H."/>
        </authorList>
    </citation>
    <scope>NUCLEOTIDE SEQUENCE [LARGE SCALE GENOMIC DNA]</scope>
    <source>
        <strain evidence="8 9">B96_3</strain>
    </source>
</reference>
<evidence type="ECO:0000256" key="5">
    <source>
        <dbReference type="SAM" id="Coils"/>
    </source>
</evidence>
<dbReference type="AlphaFoldDB" id="A0A3A1Y9A2"/>
<dbReference type="InterPro" id="IPR010445">
    <property type="entry name" value="LapA_dom"/>
</dbReference>
<dbReference type="Pfam" id="PF06305">
    <property type="entry name" value="LapA_dom"/>
    <property type="match status" value="1"/>
</dbReference>
<keyword evidence="5" id="KW-0175">Coiled coil</keyword>
<protein>
    <recommendedName>
        <fullName evidence="7">Lipopolysaccharide assembly protein A domain-containing protein</fullName>
    </recommendedName>
</protein>
<dbReference type="GO" id="GO:0005886">
    <property type="term" value="C:plasma membrane"/>
    <property type="evidence" value="ECO:0007669"/>
    <property type="project" value="InterPro"/>
</dbReference>
<evidence type="ECO:0000259" key="7">
    <source>
        <dbReference type="Pfam" id="PF06305"/>
    </source>
</evidence>
<dbReference type="OrthoDB" id="5687983at2"/>
<organism evidence="8 9">
    <name type="scientific">Psittacicella hinzii</name>
    <dbReference type="NCBI Taxonomy" id="2028575"/>
    <lineage>
        <taxon>Bacteria</taxon>
        <taxon>Pseudomonadati</taxon>
        <taxon>Pseudomonadota</taxon>
        <taxon>Gammaproteobacteria</taxon>
        <taxon>Pasteurellales</taxon>
        <taxon>Psittacicellaceae</taxon>
        <taxon>Psittacicella</taxon>
    </lineage>
</organism>
<evidence type="ECO:0000256" key="6">
    <source>
        <dbReference type="SAM" id="Phobius"/>
    </source>
</evidence>
<feature type="coiled-coil region" evidence="5">
    <location>
        <begin position="74"/>
        <end position="101"/>
    </location>
</feature>
<proteinExistence type="predicted"/>
<evidence type="ECO:0000256" key="4">
    <source>
        <dbReference type="ARBA" id="ARBA00023136"/>
    </source>
</evidence>
<keyword evidence="9" id="KW-1185">Reference proteome</keyword>
<evidence type="ECO:0000313" key="8">
    <source>
        <dbReference type="EMBL" id="RIY32687.1"/>
    </source>
</evidence>
<sequence length="106" mass="12003">MKLIRYLCYLLFLVALLVLVFIFTSANDQVVHVNFLLGEFDGALSFILGMAFIFGFVLALVVLFLLYLVLKTRVVLANNKAHALEKKVQKLELALESYKLDAKTHP</sequence>
<evidence type="ECO:0000313" key="9">
    <source>
        <dbReference type="Proteomes" id="UP000265691"/>
    </source>
</evidence>
<name>A0A3A1Y9A2_9GAMM</name>
<feature type="domain" description="Lipopolysaccharide assembly protein A" evidence="7">
    <location>
        <begin position="27"/>
        <end position="88"/>
    </location>
</feature>
<accession>A0A3A1Y9A2</accession>
<keyword evidence="3 6" id="KW-1133">Transmembrane helix</keyword>
<dbReference type="Proteomes" id="UP000265691">
    <property type="component" value="Unassembled WGS sequence"/>
</dbReference>
<evidence type="ECO:0000256" key="2">
    <source>
        <dbReference type="ARBA" id="ARBA00022692"/>
    </source>
</evidence>
<keyword evidence="1" id="KW-1003">Cell membrane</keyword>
<keyword evidence="2 6" id="KW-0812">Transmembrane</keyword>
<feature type="transmembrane region" description="Helical" evidence="6">
    <location>
        <begin position="46"/>
        <end position="70"/>
    </location>
</feature>
<keyword evidence="4 6" id="KW-0472">Membrane</keyword>
<gene>
    <name evidence="8" type="ORF">CKF54_04320</name>
</gene>
<evidence type="ECO:0000256" key="1">
    <source>
        <dbReference type="ARBA" id="ARBA00022475"/>
    </source>
</evidence>
<evidence type="ECO:0000256" key="3">
    <source>
        <dbReference type="ARBA" id="ARBA00022989"/>
    </source>
</evidence>